<evidence type="ECO:0000313" key="1">
    <source>
        <dbReference type="EMBL" id="RHZ89638.1"/>
    </source>
</evidence>
<proteinExistence type="predicted"/>
<name>A0A397JRY1_9GLOM</name>
<dbReference type="Proteomes" id="UP000266861">
    <property type="component" value="Unassembled WGS sequence"/>
</dbReference>
<dbReference type="EMBL" id="PQFF01000011">
    <property type="protein sequence ID" value="RHZ89638.1"/>
    <property type="molecule type" value="Genomic_DNA"/>
</dbReference>
<dbReference type="AlphaFoldDB" id="A0A397JRY1"/>
<evidence type="ECO:0000313" key="2">
    <source>
        <dbReference type="Proteomes" id="UP000266861"/>
    </source>
</evidence>
<keyword evidence="2" id="KW-1185">Reference proteome</keyword>
<sequence length="127" mass="15175">MTNDKLNENLSNDFVNLLENEDEPNILLEFTAQLVDFWDKCLVPQYERDEFFGNIQKFTAQLVDFWDKCLVPQYERDEFFGNIQKPPNLLTKYVKLLSQEVSHLQELYAECVNIYRWTLESRALIET</sequence>
<comment type="caution">
    <text evidence="1">The sequence shown here is derived from an EMBL/GenBank/DDBJ whole genome shotgun (WGS) entry which is preliminary data.</text>
</comment>
<dbReference type="STRING" id="1348612.A0A397JRY1"/>
<organism evidence="1 2">
    <name type="scientific">Diversispora epigaea</name>
    <dbReference type="NCBI Taxonomy" id="1348612"/>
    <lineage>
        <taxon>Eukaryota</taxon>
        <taxon>Fungi</taxon>
        <taxon>Fungi incertae sedis</taxon>
        <taxon>Mucoromycota</taxon>
        <taxon>Glomeromycotina</taxon>
        <taxon>Glomeromycetes</taxon>
        <taxon>Diversisporales</taxon>
        <taxon>Diversisporaceae</taxon>
        <taxon>Diversispora</taxon>
    </lineage>
</organism>
<dbReference type="OrthoDB" id="642895at2759"/>
<gene>
    <name evidence="1" type="ORF">Glove_13g106</name>
</gene>
<reference evidence="1 2" key="1">
    <citation type="submission" date="2018-08" db="EMBL/GenBank/DDBJ databases">
        <title>Genome and evolution of the arbuscular mycorrhizal fungus Diversispora epigaea (formerly Glomus versiforme) and its bacterial endosymbionts.</title>
        <authorList>
            <person name="Sun X."/>
            <person name="Fei Z."/>
            <person name="Harrison M."/>
        </authorList>
    </citation>
    <scope>NUCLEOTIDE SEQUENCE [LARGE SCALE GENOMIC DNA]</scope>
    <source>
        <strain evidence="1 2">IT104</strain>
    </source>
</reference>
<accession>A0A397JRY1</accession>
<protein>
    <submittedName>
        <fullName evidence="1">Uncharacterized protein</fullName>
    </submittedName>
</protein>